<evidence type="ECO:0000313" key="8">
    <source>
        <dbReference type="EMBL" id="KAK3245100.1"/>
    </source>
</evidence>
<evidence type="ECO:0000256" key="6">
    <source>
        <dbReference type="SAM" id="MobiDB-lite"/>
    </source>
</evidence>
<gene>
    <name evidence="8" type="ORF">CYMTET_45313</name>
    <name evidence="7" type="ORF">CYMTET_45314</name>
</gene>
<keyword evidence="4" id="KW-0413">Isomerase</keyword>
<sequence length="530" mass="56928">MAAASPHHSDLQPANSAGGSNISALSLEQFQAMEEQDEAPGDEVGNEPMVDATNGAVGTLGALNSQQTAGNSVFTRAPGRAPGVTGSTSTVHEVPRQAFSIGDSCAMEGRDTGNRREDPEAHGEVVGPARRSCPREDEDSADARLQHRGTRHREDGDSANARFLDIDEGEELDSGRAERSTGGRPPAINSRGEPVSRGKRPRLSSPPCRDKLPSVGGLTDDEVSIGNAFPPGDNQASPARESPVAGTPADRELGHEAAGPSKLGDYEWFDKEPWQLQLRDCLRAAEKHKVDGNAHFTSGNTKNALEKYTCALKYVEFETVFDDEDAPVAHSVKLQLLLNAAACNLHLAQFKEAVELCNHACELDDTSTKALYSRAHAHIGCANYNLADGDLVRALELEPANEQLNNAQRQLRQRMDQTKKEQQQMCARLFEAGLFDDIQMPPPRSVPAALPKTPVSEEKEPATDPASEITYHNRQDTPAQEKSLDTRGGSLLKSTALESQGANGGAVSVSEYSEEDGDEFVSPAIAPDNK</sequence>
<dbReference type="AlphaFoldDB" id="A0AAE0BZR0"/>
<evidence type="ECO:0000256" key="4">
    <source>
        <dbReference type="ARBA" id="ARBA00023235"/>
    </source>
</evidence>
<evidence type="ECO:0000256" key="1">
    <source>
        <dbReference type="ARBA" id="ARBA00000971"/>
    </source>
</evidence>
<feature type="compositionally biased region" description="Polar residues" evidence="6">
    <location>
        <begin position="12"/>
        <end position="29"/>
    </location>
</feature>
<dbReference type="GO" id="GO:0003755">
    <property type="term" value="F:peptidyl-prolyl cis-trans isomerase activity"/>
    <property type="evidence" value="ECO:0007669"/>
    <property type="project" value="UniProtKB-EC"/>
</dbReference>
<comment type="caution">
    <text evidence="7">The sequence shown here is derived from an EMBL/GenBank/DDBJ whole genome shotgun (WGS) entry which is preliminary data.</text>
</comment>
<dbReference type="InterPro" id="IPR019734">
    <property type="entry name" value="TPR_rpt"/>
</dbReference>
<dbReference type="PANTHER" id="PTHR46512:SF9">
    <property type="entry name" value="PEPTIDYLPROLYL ISOMERASE"/>
    <property type="match status" value="1"/>
</dbReference>
<feature type="compositionally biased region" description="Polar residues" evidence="6">
    <location>
        <begin position="470"/>
        <end position="480"/>
    </location>
</feature>
<comment type="catalytic activity">
    <reaction evidence="1">
        <text>[protein]-peptidylproline (omega=180) = [protein]-peptidylproline (omega=0)</text>
        <dbReference type="Rhea" id="RHEA:16237"/>
        <dbReference type="Rhea" id="RHEA-COMP:10747"/>
        <dbReference type="Rhea" id="RHEA-COMP:10748"/>
        <dbReference type="ChEBI" id="CHEBI:83833"/>
        <dbReference type="ChEBI" id="CHEBI:83834"/>
        <dbReference type="EC" id="5.2.1.8"/>
    </reaction>
</comment>
<evidence type="ECO:0000256" key="3">
    <source>
        <dbReference type="ARBA" id="ARBA00023110"/>
    </source>
</evidence>
<feature type="coiled-coil region" evidence="5">
    <location>
        <begin position="397"/>
        <end position="424"/>
    </location>
</feature>
<dbReference type="SUPFAM" id="SSF48452">
    <property type="entry name" value="TPR-like"/>
    <property type="match status" value="1"/>
</dbReference>
<dbReference type="InterPro" id="IPR050754">
    <property type="entry name" value="FKBP4/5/8-like"/>
</dbReference>
<reference evidence="7 9" key="1">
    <citation type="journal article" date="2015" name="Genome Biol. Evol.">
        <title>Comparative Genomics of a Bacterivorous Green Alga Reveals Evolutionary Causalities and Consequences of Phago-Mixotrophic Mode of Nutrition.</title>
        <authorList>
            <person name="Burns J.A."/>
            <person name="Paasch A."/>
            <person name="Narechania A."/>
            <person name="Kim E."/>
        </authorList>
    </citation>
    <scope>NUCLEOTIDE SEQUENCE [LARGE SCALE GENOMIC DNA]</scope>
    <source>
        <strain evidence="7">PLY_AMNH</strain>
    </source>
</reference>
<name>A0AAE0BZR0_9CHLO</name>
<evidence type="ECO:0000256" key="5">
    <source>
        <dbReference type="SAM" id="Coils"/>
    </source>
</evidence>
<feature type="compositionally biased region" description="Polar residues" evidence="6">
    <location>
        <begin position="492"/>
        <end position="501"/>
    </location>
</feature>
<dbReference type="SMART" id="SM00028">
    <property type="entry name" value="TPR"/>
    <property type="match status" value="3"/>
</dbReference>
<dbReference type="Gene3D" id="1.25.40.10">
    <property type="entry name" value="Tetratricopeptide repeat domain"/>
    <property type="match status" value="1"/>
</dbReference>
<evidence type="ECO:0000256" key="2">
    <source>
        <dbReference type="ARBA" id="ARBA00013194"/>
    </source>
</evidence>
<keyword evidence="3" id="KW-0697">Rotamase</keyword>
<dbReference type="EMBL" id="LGRX02031015">
    <property type="protein sequence ID" value="KAK3245099.1"/>
    <property type="molecule type" value="Genomic_DNA"/>
</dbReference>
<dbReference type="EMBL" id="LGRX02031014">
    <property type="protein sequence ID" value="KAK3245100.1"/>
    <property type="molecule type" value="Genomic_DNA"/>
</dbReference>
<dbReference type="InterPro" id="IPR011990">
    <property type="entry name" value="TPR-like_helical_dom_sf"/>
</dbReference>
<evidence type="ECO:0000313" key="7">
    <source>
        <dbReference type="EMBL" id="KAK3245099.1"/>
    </source>
</evidence>
<dbReference type="EC" id="5.2.1.8" evidence="2"/>
<feature type="region of interest" description="Disordered" evidence="6">
    <location>
        <begin position="68"/>
        <end position="264"/>
    </location>
</feature>
<feature type="compositionally biased region" description="Acidic residues" evidence="6">
    <location>
        <begin position="34"/>
        <end position="45"/>
    </location>
</feature>
<feature type="compositionally biased region" description="Basic and acidic residues" evidence="6">
    <location>
        <begin position="108"/>
        <end position="123"/>
    </location>
</feature>
<proteinExistence type="predicted"/>
<organism evidence="7 9">
    <name type="scientific">Cymbomonas tetramitiformis</name>
    <dbReference type="NCBI Taxonomy" id="36881"/>
    <lineage>
        <taxon>Eukaryota</taxon>
        <taxon>Viridiplantae</taxon>
        <taxon>Chlorophyta</taxon>
        <taxon>Pyramimonadophyceae</taxon>
        <taxon>Pyramimonadales</taxon>
        <taxon>Pyramimonadaceae</taxon>
        <taxon>Cymbomonas</taxon>
    </lineage>
</organism>
<reference evidence="7" key="2">
    <citation type="submission" date="2023-06" db="EMBL/GenBank/DDBJ databases">
        <title>Long-read-based genome assembly of the green algal bacterivore Cymbomonas tetramitiformis.</title>
        <authorList>
            <person name="Gyaltshen Y."/>
            <person name="Rozenberg A."/>
            <person name="Paasch A."/>
            <person name="Burns J.A."/>
            <person name="Warring S."/>
            <person name="Larson R."/>
            <person name="Maurer-Alcala X."/>
            <person name="Dacks J."/>
            <person name="Kim E."/>
        </authorList>
    </citation>
    <scope>NUCLEOTIDE SEQUENCE</scope>
    <source>
        <strain evidence="7">PLY_AMNH</strain>
    </source>
</reference>
<keyword evidence="5" id="KW-0175">Coiled coil</keyword>
<dbReference type="Proteomes" id="UP001190700">
    <property type="component" value="Unassembled WGS sequence"/>
</dbReference>
<feature type="region of interest" description="Disordered" evidence="6">
    <location>
        <begin position="437"/>
        <end position="530"/>
    </location>
</feature>
<protein>
    <recommendedName>
        <fullName evidence="2">peptidylprolyl isomerase</fullName>
        <ecNumber evidence="2">5.2.1.8</ecNumber>
    </recommendedName>
</protein>
<accession>A0AAE0BZR0</accession>
<evidence type="ECO:0000313" key="9">
    <source>
        <dbReference type="Proteomes" id="UP001190700"/>
    </source>
</evidence>
<feature type="region of interest" description="Disordered" evidence="6">
    <location>
        <begin position="1"/>
        <end position="55"/>
    </location>
</feature>
<dbReference type="PANTHER" id="PTHR46512">
    <property type="entry name" value="PEPTIDYLPROLYL ISOMERASE"/>
    <property type="match status" value="1"/>
</dbReference>
<keyword evidence="9" id="KW-1185">Reference proteome</keyword>